<dbReference type="RefSeq" id="WP_091007633.1">
    <property type="nucleotide sequence ID" value="NZ_FOGP01000001.1"/>
</dbReference>
<accession>A0A1H9NAD9</accession>
<reference evidence="2" key="1">
    <citation type="submission" date="2016-10" db="EMBL/GenBank/DDBJ databases">
        <authorList>
            <person name="Varghese N."/>
            <person name="Submissions S."/>
        </authorList>
    </citation>
    <scope>NUCLEOTIDE SEQUENCE [LARGE SCALE GENOMIC DNA]</scope>
    <source>
        <strain evidence="2">KHGC19</strain>
    </source>
</reference>
<proteinExistence type="predicted"/>
<evidence type="ECO:0000313" key="1">
    <source>
        <dbReference type="EMBL" id="SER32649.1"/>
    </source>
</evidence>
<dbReference type="AlphaFoldDB" id="A0A1H9NAD9"/>
<dbReference type="Proteomes" id="UP000199128">
    <property type="component" value="Unassembled WGS sequence"/>
</dbReference>
<organism evidence="1 2">
    <name type="scientific">Parafannyhessea umbonata</name>
    <dbReference type="NCBI Taxonomy" id="604330"/>
    <lineage>
        <taxon>Bacteria</taxon>
        <taxon>Bacillati</taxon>
        <taxon>Actinomycetota</taxon>
        <taxon>Coriobacteriia</taxon>
        <taxon>Coriobacteriales</taxon>
        <taxon>Atopobiaceae</taxon>
        <taxon>Parafannyhessea</taxon>
    </lineage>
</organism>
<name>A0A1H9NAD9_9ACTN</name>
<gene>
    <name evidence="1" type="ORF">SAMN05216446_0314</name>
</gene>
<dbReference type="EMBL" id="FOGP01000001">
    <property type="protein sequence ID" value="SER32649.1"/>
    <property type="molecule type" value="Genomic_DNA"/>
</dbReference>
<sequence>MLDYMPEELLALYVDPVGDAEVPPLPRMYTRELETGTFALNGVASNVRFVAVGSRARPDLKLLKGAIDSLRSVCDLPVVAVSPSLDYWQKEWLASRQIPFVQDERNAYLPFAGLVVQEASRGRRPSPLSPQAQRVVVNLIEGGWDDVSAGELSKRVGKSRSSVSKYLAEIEAICPEVVRRAGRSTKLCSSGMGKAALLDRFEPYLRSPVSRRFRISYGVGPDELRGVGARLSGLSALGRMSDLSVAEAYPTVAIPQEGLAGMMASLGDAGVELPWWDEEGTEVEAWGYWDDFPIDLRAHSIGGLGSVGALSLYLSLKGRYEDDVRVADAVDQLREEICR</sequence>
<protein>
    <submittedName>
        <fullName evidence="1">Uncharacterized protein</fullName>
    </submittedName>
</protein>
<evidence type="ECO:0000313" key="2">
    <source>
        <dbReference type="Proteomes" id="UP000199128"/>
    </source>
</evidence>